<protein>
    <submittedName>
        <fullName evidence="1">Uncharacterized protein</fullName>
    </submittedName>
</protein>
<gene>
    <name evidence="1" type="ORF">S01H1_45800</name>
</gene>
<reference evidence="1" key="1">
    <citation type="journal article" date="2014" name="Front. Microbiol.">
        <title>High frequency of phylogenetically diverse reductive dehalogenase-homologous genes in deep subseafloor sedimentary metagenomes.</title>
        <authorList>
            <person name="Kawai M."/>
            <person name="Futagami T."/>
            <person name="Toyoda A."/>
            <person name="Takaki Y."/>
            <person name="Nishi S."/>
            <person name="Hori S."/>
            <person name="Arai W."/>
            <person name="Tsubouchi T."/>
            <person name="Morono Y."/>
            <person name="Uchiyama I."/>
            <person name="Ito T."/>
            <person name="Fujiyama A."/>
            <person name="Inagaki F."/>
            <person name="Takami H."/>
        </authorList>
    </citation>
    <scope>NUCLEOTIDE SEQUENCE</scope>
    <source>
        <strain evidence="1">Expedition CK06-06</strain>
    </source>
</reference>
<organism evidence="1">
    <name type="scientific">marine sediment metagenome</name>
    <dbReference type="NCBI Taxonomy" id="412755"/>
    <lineage>
        <taxon>unclassified sequences</taxon>
        <taxon>metagenomes</taxon>
        <taxon>ecological metagenomes</taxon>
    </lineage>
</organism>
<sequence>MKKRPLTGAEVSKREFMKLFTPEQIEIIQKDIKKKVKNHE</sequence>
<name>X0UUF8_9ZZZZ</name>
<dbReference type="AlphaFoldDB" id="X0UUF8"/>
<evidence type="ECO:0000313" key="1">
    <source>
        <dbReference type="EMBL" id="GAG02857.1"/>
    </source>
</evidence>
<comment type="caution">
    <text evidence="1">The sequence shown here is derived from an EMBL/GenBank/DDBJ whole genome shotgun (WGS) entry which is preliminary data.</text>
</comment>
<dbReference type="EMBL" id="BARS01029293">
    <property type="protein sequence ID" value="GAG02857.1"/>
    <property type="molecule type" value="Genomic_DNA"/>
</dbReference>
<accession>X0UUF8</accession>
<proteinExistence type="predicted"/>